<protein>
    <submittedName>
        <fullName evidence="1">Uncharacterized protein</fullName>
    </submittedName>
</protein>
<gene>
    <name evidence="1" type="primary">WBGene00283120</name>
</gene>
<proteinExistence type="predicted"/>
<organism evidence="1 2">
    <name type="scientific">Pristionchus pacificus</name>
    <name type="common">Parasitic nematode worm</name>
    <dbReference type="NCBI Taxonomy" id="54126"/>
    <lineage>
        <taxon>Eukaryota</taxon>
        <taxon>Metazoa</taxon>
        <taxon>Ecdysozoa</taxon>
        <taxon>Nematoda</taxon>
        <taxon>Chromadorea</taxon>
        <taxon>Rhabditida</taxon>
        <taxon>Rhabditina</taxon>
        <taxon>Diplogasteromorpha</taxon>
        <taxon>Diplogasteroidea</taxon>
        <taxon>Neodiplogasteridae</taxon>
        <taxon>Pristionchus</taxon>
    </lineage>
</organism>
<dbReference type="AlphaFoldDB" id="A0A2A6CI08"/>
<reference evidence="1" key="2">
    <citation type="submission" date="2022-06" db="UniProtKB">
        <authorList>
            <consortium name="EnsemblMetazoa"/>
        </authorList>
    </citation>
    <scope>IDENTIFICATION</scope>
    <source>
        <strain evidence="1">PS312</strain>
    </source>
</reference>
<name>A0A2A6CI08_PRIPA</name>
<accession>A0A2A6CI08</accession>
<keyword evidence="2" id="KW-1185">Reference proteome</keyword>
<evidence type="ECO:0000313" key="2">
    <source>
        <dbReference type="Proteomes" id="UP000005239"/>
    </source>
</evidence>
<sequence>MAPMRAMPEAAPRPLARSVTYAHWNAPEMKARPMKMRPITVFLNGYDGTKTQLGSQSVS</sequence>
<dbReference type="EnsemblMetazoa" id="PPA44751.1">
    <property type="protein sequence ID" value="PPA44751.1"/>
    <property type="gene ID" value="WBGene00283120"/>
</dbReference>
<accession>A0A8R1Z3M3</accession>
<reference evidence="2" key="1">
    <citation type="journal article" date="2008" name="Nat. Genet.">
        <title>The Pristionchus pacificus genome provides a unique perspective on nematode lifestyle and parasitism.</title>
        <authorList>
            <person name="Dieterich C."/>
            <person name="Clifton S.W."/>
            <person name="Schuster L.N."/>
            <person name="Chinwalla A."/>
            <person name="Delehaunty K."/>
            <person name="Dinkelacker I."/>
            <person name="Fulton L."/>
            <person name="Fulton R."/>
            <person name="Godfrey J."/>
            <person name="Minx P."/>
            <person name="Mitreva M."/>
            <person name="Roeseler W."/>
            <person name="Tian H."/>
            <person name="Witte H."/>
            <person name="Yang S.P."/>
            <person name="Wilson R.K."/>
            <person name="Sommer R.J."/>
        </authorList>
    </citation>
    <scope>NUCLEOTIDE SEQUENCE [LARGE SCALE GENOMIC DNA]</scope>
    <source>
        <strain evidence="2">PS312</strain>
    </source>
</reference>
<evidence type="ECO:0000313" key="1">
    <source>
        <dbReference type="EnsemblMetazoa" id="PPA44751.1"/>
    </source>
</evidence>
<dbReference type="Proteomes" id="UP000005239">
    <property type="component" value="Unassembled WGS sequence"/>
</dbReference>